<dbReference type="NCBIfam" id="TIGR01614">
    <property type="entry name" value="PME_inhib"/>
    <property type="match status" value="1"/>
</dbReference>
<dbReference type="GO" id="GO:0030599">
    <property type="term" value="F:pectinesterase activity"/>
    <property type="evidence" value="ECO:0007669"/>
    <property type="project" value="UniProtKB-UniRule"/>
</dbReference>
<dbReference type="EC" id="3.1.1.11" evidence="9"/>
<gene>
    <name evidence="13" type="primary">LOC111016139</name>
</gene>
<dbReference type="OrthoDB" id="2019149at2759"/>
<protein>
    <recommendedName>
        <fullName evidence="9">Pectinesterase</fullName>
        <ecNumber evidence="9">3.1.1.11</ecNumber>
    </recommendedName>
</protein>
<sequence length="539" mass="57817">MRTQAPQKSHISSRTQKKKRKRKMATIKIRQSLSVVALVVVLVFPSAIFGYSEKEIKSWCSQTPYPAPCEHFLRTKAATSNNSPITDKSHFLKILVETALSTAVSAHKDAISLGPKCRNSREKSAWADCVYLYDQIISRLNRTADRCSRSDAQTWLSAALTALETCRTGFDELGVSASGYPLTANNVSKLISDGLSVNGPPSPDGFGPPSRVDGFPVWVSPGDRKLLQSGSPAGNADVVVAKDGSGDFQTVAAAVAAAKGGGRFVIYVKAGVYSENVEIKAKNVMLVGDGIGKTVITGSRSVGGGSTTFRSATVAVDGDGFIARDITFRNTAGAKNHQAVALRSGSDLSVFYRCGFEGFQDTLYVYAERQFYKQCDIYGTVDFIFGNAAVVIQDSNIIARDPPNKTITLTAQGRSDPNQNTGISIHNCRVTSAGGLSGVKAYLGRPWRQYSRTVFMKSNIGGFINPAGWMEWSGNFALNTLYYGEYSNTGPGSSTANRVKWKGYHVITSAAEASKFTVGNFIAGGSWLPNTGVPFTSGL</sequence>
<dbReference type="InterPro" id="IPR011050">
    <property type="entry name" value="Pectin_lyase_fold/virulence"/>
</dbReference>
<proteinExistence type="inferred from homology"/>
<dbReference type="PANTHER" id="PTHR31707">
    <property type="entry name" value="PECTINESTERASE"/>
    <property type="match status" value="1"/>
</dbReference>
<evidence type="ECO:0000256" key="2">
    <source>
        <dbReference type="ARBA" id="ARBA00005184"/>
    </source>
</evidence>
<dbReference type="SUPFAM" id="SSF51126">
    <property type="entry name" value="Pectin lyase-like"/>
    <property type="match status" value="1"/>
</dbReference>
<feature type="active site" evidence="8">
    <location>
        <position position="382"/>
    </location>
</feature>
<dbReference type="InterPro" id="IPR006501">
    <property type="entry name" value="Pectinesterase_inhib_dom"/>
</dbReference>
<feature type="domain" description="Pectinesterase inhibitor" evidence="11">
    <location>
        <begin position="51"/>
        <end position="197"/>
    </location>
</feature>
<dbReference type="InterPro" id="IPR035513">
    <property type="entry name" value="Invertase/methylesterase_inhib"/>
</dbReference>
<dbReference type="SMART" id="SM00856">
    <property type="entry name" value="PMEI"/>
    <property type="match status" value="1"/>
</dbReference>
<evidence type="ECO:0000256" key="8">
    <source>
        <dbReference type="PROSITE-ProRule" id="PRU10040"/>
    </source>
</evidence>
<dbReference type="GO" id="GO:0004857">
    <property type="term" value="F:enzyme inhibitor activity"/>
    <property type="evidence" value="ECO:0007669"/>
    <property type="project" value="InterPro"/>
</dbReference>
<dbReference type="CDD" id="cd15798">
    <property type="entry name" value="PMEI-like_3"/>
    <property type="match status" value="1"/>
</dbReference>
<dbReference type="KEGG" id="mcha:111016139"/>
<evidence type="ECO:0000256" key="10">
    <source>
        <dbReference type="SAM" id="MobiDB-lite"/>
    </source>
</evidence>
<reference evidence="13" key="1">
    <citation type="submission" date="2025-08" db="UniProtKB">
        <authorList>
            <consortium name="RefSeq"/>
        </authorList>
    </citation>
    <scope>IDENTIFICATION</scope>
    <source>
        <strain evidence="13">OHB3-1</strain>
    </source>
</reference>
<feature type="compositionally biased region" description="Polar residues" evidence="10">
    <location>
        <begin position="1"/>
        <end position="14"/>
    </location>
</feature>
<comment type="subcellular location">
    <subcellularLocation>
        <location evidence="1">Secreted</location>
        <location evidence="1">Cell wall</location>
    </subcellularLocation>
</comment>
<dbReference type="PROSITE" id="PS00503">
    <property type="entry name" value="PECTINESTERASE_2"/>
    <property type="match status" value="1"/>
</dbReference>
<dbReference type="Gene3D" id="1.20.140.40">
    <property type="entry name" value="Invertase/pectin methylesterase inhibitor family protein"/>
    <property type="match status" value="1"/>
</dbReference>
<comment type="similarity">
    <text evidence="3">In the N-terminal section; belongs to the PMEI family.</text>
</comment>
<dbReference type="AlphaFoldDB" id="A0A6J1D1F9"/>
<comment type="catalytic activity">
    <reaction evidence="9">
        <text>[(1-&gt;4)-alpha-D-galacturonosyl methyl ester](n) + n H2O = [(1-&gt;4)-alpha-D-galacturonosyl](n) + n methanol + n H(+)</text>
        <dbReference type="Rhea" id="RHEA:22380"/>
        <dbReference type="Rhea" id="RHEA-COMP:14570"/>
        <dbReference type="Rhea" id="RHEA-COMP:14573"/>
        <dbReference type="ChEBI" id="CHEBI:15377"/>
        <dbReference type="ChEBI" id="CHEBI:15378"/>
        <dbReference type="ChEBI" id="CHEBI:17790"/>
        <dbReference type="ChEBI" id="CHEBI:140522"/>
        <dbReference type="ChEBI" id="CHEBI:140523"/>
        <dbReference type="EC" id="3.1.1.11"/>
    </reaction>
</comment>
<dbReference type="FunFam" id="2.160.20.10:FF:000001">
    <property type="entry name" value="Pectinesterase"/>
    <property type="match status" value="1"/>
</dbReference>
<evidence type="ECO:0000259" key="11">
    <source>
        <dbReference type="SMART" id="SM00856"/>
    </source>
</evidence>
<organism evidence="12 13">
    <name type="scientific">Momordica charantia</name>
    <name type="common">Bitter gourd</name>
    <name type="synonym">Balsam pear</name>
    <dbReference type="NCBI Taxonomy" id="3673"/>
    <lineage>
        <taxon>Eukaryota</taxon>
        <taxon>Viridiplantae</taxon>
        <taxon>Streptophyta</taxon>
        <taxon>Embryophyta</taxon>
        <taxon>Tracheophyta</taxon>
        <taxon>Spermatophyta</taxon>
        <taxon>Magnoliopsida</taxon>
        <taxon>eudicotyledons</taxon>
        <taxon>Gunneridae</taxon>
        <taxon>Pentapetalae</taxon>
        <taxon>rosids</taxon>
        <taxon>fabids</taxon>
        <taxon>Cucurbitales</taxon>
        <taxon>Cucurbitaceae</taxon>
        <taxon>Momordiceae</taxon>
        <taxon>Momordica</taxon>
    </lineage>
</organism>
<dbReference type="InterPro" id="IPR033131">
    <property type="entry name" value="Pectinesterase_Asp_AS"/>
</dbReference>
<dbReference type="Proteomes" id="UP000504603">
    <property type="component" value="Unplaced"/>
</dbReference>
<dbReference type="SUPFAM" id="SSF101148">
    <property type="entry name" value="Plant invertase/pectin methylesterase inhibitor"/>
    <property type="match status" value="1"/>
</dbReference>
<dbReference type="InterPro" id="IPR000070">
    <property type="entry name" value="Pectinesterase_cat"/>
</dbReference>
<dbReference type="Gene3D" id="2.160.20.10">
    <property type="entry name" value="Single-stranded right-handed beta-helix, Pectin lyase-like"/>
    <property type="match status" value="1"/>
</dbReference>
<evidence type="ECO:0000256" key="7">
    <source>
        <dbReference type="ARBA" id="ARBA00023085"/>
    </source>
</evidence>
<evidence type="ECO:0000256" key="3">
    <source>
        <dbReference type="ARBA" id="ARBA00006027"/>
    </source>
</evidence>
<dbReference type="GeneID" id="111016139"/>
<dbReference type="GO" id="GO:0045490">
    <property type="term" value="P:pectin catabolic process"/>
    <property type="evidence" value="ECO:0007669"/>
    <property type="project" value="UniProtKB-UniRule"/>
</dbReference>
<evidence type="ECO:0000256" key="5">
    <source>
        <dbReference type="ARBA" id="ARBA00022512"/>
    </source>
</evidence>
<dbReference type="Pfam" id="PF01095">
    <property type="entry name" value="Pectinesterase"/>
    <property type="match status" value="1"/>
</dbReference>
<keyword evidence="12" id="KW-1185">Reference proteome</keyword>
<dbReference type="UniPathway" id="UPA00545">
    <property type="reaction ID" value="UER00823"/>
</dbReference>
<evidence type="ECO:0000313" key="13">
    <source>
        <dbReference type="RefSeq" id="XP_022147136.1"/>
    </source>
</evidence>
<feature type="compositionally biased region" description="Basic residues" evidence="10">
    <location>
        <begin position="15"/>
        <end position="24"/>
    </location>
</feature>
<accession>A0A6J1D1F9</accession>
<dbReference type="GO" id="GO:0042545">
    <property type="term" value="P:cell wall modification"/>
    <property type="evidence" value="ECO:0007669"/>
    <property type="project" value="UniProtKB-UniRule"/>
</dbReference>
<dbReference type="RefSeq" id="XP_022147136.1">
    <property type="nucleotide sequence ID" value="XM_022291444.1"/>
</dbReference>
<evidence type="ECO:0000256" key="6">
    <source>
        <dbReference type="ARBA" id="ARBA00022801"/>
    </source>
</evidence>
<evidence type="ECO:0000313" key="12">
    <source>
        <dbReference type="Proteomes" id="UP000504603"/>
    </source>
</evidence>
<dbReference type="Pfam" id="PF04043">
    <property type="entry name" value="PMEI"/>
    <property type="match status" value="1"/>
</dbReference>
<name>A0A6J1D1F9_MOMCH</name>
<keyword evidence="6 9" id="KW-0378">Hydrolase</keyword>
<evidence type="ECO:0000256" key="9">
    <source>
        <dbReference type="RuleBase" id="RU000589"/>
    </source>
</evidence>
<keyword evidence="5" id="KW-0964">Secreted</keyword>
<feature type="region of interest" description="Disordered" evidence="10">
    <location>
        <begin position="1"/>
        <end position="24"/>
    </location>
</feature>
<keyword evidence="5" id="KW-0134">Cell wall</keyword>
<comment type="similarity">
    <text evidence="4">In the C-terminal section; belongs to the pectinesterase family.</text>
</comment>
<dbReference type="InterPro" id="IPR012334">
    <property type="entry name" value="Pectin_lyas_fold"/>
</dbReference>
<evidence type="ECO:0000256" key="1">
    <source>
        <dbReference type="ARBA" id="ARBA00004191"/>
    </source>
</evidence>
<keyword evidence="7 9" id="KW-0063">Aspartyl esterase</keyword>
<evidence type="ECO:0000256" key="4">
    <source>
        <dbReference type="ARBA" id="ARBA00007786"/>
    </source>
</evidence>
<comment type="pathway">
    <text evidence="2 9">Glycan metabolism; pectin degradation; 2-dehydro-3-deoxy-D-gluconate from pectin: step 1/5.</text>
</comment>